<dbReference type="SUPFAM" id="SSF50615">
    <property type="entry name" value="N-terminal domain of alpha and beta subunits of F1 ATP synthase"/>
    <property type="match status" value="1"/>
</dbReference>
<dbReference type="AlphaFoldDB" id="A0AAD5ITK1"/>
<dbReference type="GO" id="GO:0005524">
    <property type="term" value="F:ATP binding"/>
    <property type="evidence" value="ECO:0007669"/>
    <property type="project" value="UniProtKB-KW"/>
</dbReference>
<protein>
    <recommendedName>
        <fullName evidence="4">ATPase F1/V1/A1 complex alpha/beta subunit N-terminal domain-containing protein</fullName>
    </recommendedName>
</protein>
<accession>A0AAD5ITK1</accession>
<evidence type="ECO:0000256" key="1">
    <source>
        <dbReference type="ARBA" id="ARBA00008936"/>
    </source>
</evidence>
<feature type="domain" description="ATPase F1/V1/A1 complex alpha/beta subunit N-terminal" evidence="4">
    <location>
        <begin position="6"/>
        <end position="41"/>
    </location>
</feature>
<dbReference type="InterPro" id="IPR036121">
    <property type="entry name" value="ATPase_F1/V1/A1_a/bsu_N_sf"/>
</dbReference>
<keyword evidence="6" id="KW-1185">Reference proteome</keyword>
<dbReference type="InterPro" id="IPR023366">
    <property type="entry name" value="ATP_synth_asu-like_sf"/>
</dbReference>
<evidence type="ECO:0000313" key="5">
    <source>
        <dbReference type="EMBL" id="KAI9176538.1"/>
    </source>
</evidence>
<name>A0AAD5ITK1_ACENE</name>
<dbReference type="Gene3D" id="2.40.30.20">
    <property type="match status" value="1"/>
</dbReference>
<organism evidence="5 6">
    <name type="scientific">Acer negundo</name>
    <name type="common">Box elder</name>
    <dbReference type="NCBI Taxonomy" id="4023"/>
    <lineage>
        <taxon>Eukaryota</taxon>
        <taxon>Viridiplantae</taxon>
        <taxon>Streptophyta</taxon>
        <taxon>Embryophyta</taxon>
        <taxon>Tracheophyta</taxon>
        <taxon>Spermatophyta</taxon>
        <taxon>Magnoliopsida</taxon>
        <taxon>eudicotyledons</taxon>
        <taxon>Gunneridae</taxon>
        <taxon>Pentapetalae</taxon>
        <taxon>rosids</taxon>
        <taxon>malvids</taxon>
        <taxon>Sapindales</taxon>
        <taxon>Sapindaceae</taxon>
        <taxon>Hippocastanoideae</taxon>
        <taxon>Acereae</taxon>
        <taxon>Acer</taxon>
    </lineage>
</organism>
<reference evidence="5" key="1">
    <citation type="journal article" date="2022" name="Plant J.">
        <title>Strategies of tolerance reflected in two North American maple genomes.</title>
        <authorList>
            <person name="McEvoy S.L."/>
            <person name="Sezen U.U."/>
            <person name="Trouern-Trend A."/>
            <person name="McMahon S.M."/>
            <person name="Schaberg P.G."/>
            <person name="Yang J."/>
            <person name="Wegrzyn J.L."/>
            <person name="Swenson N.G."/>
        </authorList>
    </citation>
    <scope>NUCLEOTIDE SEQUENCE</scope>
    <source>
        <strain evidence="5">91603</strain>
    </source>
</reference>
<dbReference type="PANTHER" id="PTHR48082:SF2">
    <property type="entry name" value="ATP SYNTHASE SUBUNIT ALPHA, MITOCHONDRIAL"/>
    <property type="match status" value="1"/>
</dbReference>
<dbReference type="InterPro" id="IPR005294">
    <property type="entry name" value="ATP_synth_F1_asu"/>
</dbReference>
<keyword evidence="2" id="KW-0813">Transport</keyword>
<dbReference type="EMBL" id="JAJSOW010000102">
    <property type="protein sequence ID" value="KAI9176538.1"/>
    <property type="molecule type" value="Genomic_DNA"/>
</dbReference>
<evidence type="ECO:0000256" key="2">
    <source>
        <dbReference type="ARBA" id="ARBA00022448"/>
    </source>
</evidence>
<dbReference type="InterPro" id="IPR004100">
    <property type="entry name" value="ATPase_F1/V1/A1_a/bsu_N"/>
</dbReference>
<dbReference type="PANTHER" id="PTHR48082">
    <property type="entry name" value="ATP SYNTHASE SUBUNIT ALPHA, MITOCHONDRIAL"/>
    <property type="match status" value="1"/>
</dbReference>
<dbReference type="Proteomes" id="UP001064489">
    <property type="component" value="Chromosome 5"/>
</dbReference>
<evidence type="ECO:0000313" key="6">
    <source>
        <dbReference type="Proteomes" id="UP001064489"/>
    </source>
</evidence>
<keyword evidence="3" id="KW-0406">Ion transport</keyword>
<dbReference type="Pfam" id="PF02874">
    <property type="entry name" value="ATP-synt_ab_N"/>
    <property type="match status" value="1"/>
</dbReference>
<sequence length="69" mass="7765">MVKYTSDVKGISLNLENENVGIVVFGSDTTIMKGDIVKCTGSIMDVPVEKVMLAMWLTHQEYLLMEERL</sequence>
<comment type="caution">
    <text evidence="5">The sequence shown here is derived from an EMBL/GenBank/DDBJ whole genome shotgun (WGS) entry which is preliminary data.</text>
</comment>
<dbReference type="GO" id="GO:0043531">
    <property type="term" value="F:ADP binding"/>
    <property type="evidence" value="ECO:0007669"/>
    <property type="project" value="TreeGrafter"/>
</dbReference>
<dbReference type="GO" id="GO:0046933">
    <property type="term" value="F:proton-transporting ATP synthase activity, rotational mechanism"/>
    <property type="evidence" value="ECO:0007669"/>
    <property type="project" value="InterPro"/>
</dbReference>
<keyword evidence="3" id="KW-0375">Hydrogen ion transport</keyword>
<comment type="similarity">
    <text evidence="1">Belongs to the ATPase alpha/beta chains family.</text>
</comment>
<dbReference type="GO" id="GO:0045259">
    <property type="term" value="C:proton-transporting ATP synthase complex"/>
    <property type="evidence" value="ECO:0007669"/>
    <property type="project" value="InterPro"/>
</dbReference>
<reference evidence="5" key="2">
    <citation type="submission" date="2023-02" db="EMBL/GenBank/DDBJ databases">
        <authorList>
            <person name="Swenson N.G."/>
            <person name="Wegrzyn J.L."/>
            <person name="Mcevoy S.L."/>
        </authorList>
    </citation>
    <scope>NUCLEOTIDE SEQUENCE</scope>
    <source>
        <strain evidence="5">91603</strain>
        <tissue evidence="5">Leaf</tissue>
    </source>
</reference>
<proteinExistence type="inferred from homology"/>
<gene>
    <name evidence="5" type="ORF">LWI28_004024</name>
</gene>
<evidence type="ECO:0000256" key="3">
    <source>
        <dbReference type="ARBA" id="ARBA00022781"/>
    </source>
</evidence>
<evidence type="ECO:0000259" key="4">
    <source>
        <dbReference type="Pfam" id="PF02874"/>
    </source>
</evidence>